<protein>
    <recommendedName>
        <fullName evidence="1">MCAfunc domain-containing protein</fullName>
    </recommendedName>
</protein>
<name>A0AA86SR89_9FABA</name>
<reference evidence="2" key="1">
    <citation type="submission" date="2023-10" db="EMBL/GenBank/DDBJ databases">
        <authorList>
            <person name="Domelevo Entfellner J.-B."/>
        </authorList>
    </citation>
    <scope>NUCLEOTIDE SEQUENCE</scope>
</reference>
<evidence type="ECO:0000259" key="1">
    <source>
        <dbReference type="Pfam" id="PF19584"/>
    </source>
</evidence>
<organism evidence="2 3">
    <name type="scientific">Sphenostylis stenocarpa</name>
    <dbReference type="NCBI Taxonomy" id="92480"/>
    <lineage>
        <taxon>Eukaryota</taxon>
        <taxon>Viridiplantae</taxon>
        <taxon>Streptophyta</taxon>
        <taxon>Embryophyta</taxon>
        <taxon>Tracheophyta</taxon>
        <taxon>Spermatophyta</taxon>
        <taxon>Magnoliopsida</taxon>
        <taxon>eudicotyledons</taxon>
        <taxon>Gunneridae</taxon>
        <taxon>Pentapetalae</taxon>
        <taxon>rosids</taxon>
        <taxon>fabids</taxon>
        <taxon>Fabales</taxon>
        <taxon>Fabaceae</taxon>
        <taxon>Papilionoideae</taxon>
        <taxon>50 kb inversion clade</taxon>
        <taxon>NPAAA clade</taxon>
        <taxon>indigoferoid/millettioid clade</taxon>
        <taxon>Phaseoleae</taxon>
        <taxon>Sphenostylis</taxon>
    </lineage>
</organism>
<dbReference type="EMBL" id="OY731405">
    <property type="protein sequence ID" value="CAJ1971052.1"/>
    <property type="molecule type" value="Genomic_DNA"/>
</dbReference>
<dbReference type="Pfam" id="PF19584">
    <property type="entry name" value="MCAfunc"/>
    <property type="match status" value="1"/>
</dbReference>
<dbReference type="InterPro" id="IPR036537">
    <property type="entry name" value="Adaptor_Cbl_N_dom_sf"/>
</dbReference>
<dbReference type="Gene3D" id="1.20.930.20">
    <property type="entry name" value="Adaptor protein Cbl, N-terminal domain"/>
    <property type="match status" value="1"/>
</dbReference>
<evidence type="ECO:0000313" key="3">
    <source>
        <dbReference type="Proteomes" id="UP001189624"/>
    </source>
</evidence>
<dbReference type="Gramene" id="rna-AYBTSS11_LOCUS23050">
    <property type="protein sequence ID" value="CAJ1971052.1"/>
    <property type="gene ID" value="gene-AYBTSS11_LOCUS23050"/>
</dbReference>
<dbReference type="PANTHER" id="PTHR46604:SF2">
    <property type="entry name" value="MCAFUNC DOMAIN-CONTAINING PROTEIN"/>
    <property type="match status" value="1"/>
</dbReference>
<gene>
    <name evidence="2" type="ORF">AYBTSS11_LOCUS23050</name>
</gene>
<dbReference type="PANTHER" id="PTHR46604">
    <property type="entry name" value="PROTEIN MID1-COMPLEMENTING ACTIVITY 1"/>
    <property type="match status" value="1"/>
</dbReference>
<feature type="domain" description="MCAfunc" evidence="1">
    <location>
        <begin position="2"/>
        <end position="92"/>
    </location>
</feature>
<dbReference type="InterPro" id="IPR045766">
    <property type="entry name" value="MCAfunc"/>
</dbReference>
<dbReference type="AlphaFoldDB" id="A0AA86SR89"/>
<accession>A0AA86SR89</accession>
<proteinExistence type="predicted"/>
<dbReference type="GO" id="GO:0007166">
    <property type="term" value="P:cell surface receptor signaling pathway"/>
    <property type="evidence" value="ECO:0007669"/>
    <property type="project" value="InterPro"/>
</dbReference>
<dbReference type="Proteomes" id="UP001189624">
    <property type="component" value="Chromosome 8"/>
</dbReference>
<keyword evidence="3" id="KW-1185">Reference proteome</keyword>
<evidence type="ECO:0000313" key="2">
    <source>
        <dbReference type="EMBL" id="CAJ1971052.1"/>
    </source>
</evidence>
<sequence length="208" mass="24313">MAEQVRMIGNLLAMLRSTEVARLPATKEPLDGLQETLWKTLELVESCKDKSYLYMLAMGWSVVNQFRHVQTQIDRYLHLGPLISVVHDLRMQPLINLGQSYRMSPFTVCATTGNITWISSQQRWQLGATIRHSSEEDQREYTLDEEEMESQNVILKINQSKKDAVYWRSPYLIGTQIWGFTRPSERRKKNCILNYIDREPIMTQSNAW</sequence>